<dbReference type="AlphaFoldDB" id="A0A1H7R1L6"/>
<evidence type="ECO:0000313" key="2">
    <source>
        <dbReference type="Proteomes" id="UP000198620"/>
    </source>
</evidence>
<dbReference type="RefSeq" id="WP_090829430.1">
    <property type="nucleotide sequence ID" value="NZ_FOBH01000014.1"/>
</dbReference>
<name>A0A1H7R1L6_9PROT</name>
<keyword evidence="2" id="KW-1185">Reference proteome</keyword>
<gene>
    <name evidence="1" type="ORF">SAMN05216387_11446</name>
</gene>
<sequence>MSINPSTGEEHTQEELDIIAAKVAYRNAIDSDAPDAKEIERLMQIHTDMVASHIGSKYKSEETK</sequence>
<proteinExistence type="predicted"/>
<organism evidence="1 2">
    <name type="scientific">Nitrosovibrio tenuis</name>
    <dbReference type="NCBI Taxonomy" id="1233"/>
    <lineage>
        <taxon>Bacteria</taxon>
        <taxon>Pseudomonadati</taxon>
        <taxon>Pseudomonadota</taxon>
        <taxon>Betaproteobacteria</taxon>
        <taxon>Nitrosomonadales</taxon>
        <taxon>Nitrosomonadaceae</taxon>
        <taxon>Nitrosovibrio</taxon>
    </lineage>
</organism>
<accession>A0A1H7R1L6</accession>
<reference evidence="1 2" key="1">
    <citation type="submission" date="2016-10" db="EMBL/GenBank/DDBJ databases">
        <authorList>
            <person name="de Groot N.N."/>
        </authorList>
    </citation>
    <scope>NUCLEOTIDE SEQUENCE [LARGE SCALE GENOMIC DNA]</scope>
    <source>
        <strain evidence="1 2">Nv1</strain>
    </source>
</reference>
<protein>
    <submittedName>
        <fullName evidence="1">Uncharacterized protein</fullName>
    </submittedName>
</protein>
<dbReference type="Proteomes" id="UP000198620">
    <property type="component" value="Unassembled WGS sequence"/>
</dbReference>
<dbReference type="STRING" id="1233.SAMN05216387_11446"/>
<dbReference type="EMBL" id="FOBH01000014">
    <property type="protein sequence ID" value="SEL54042.1"/>
    <property type="molecule type" value="Genomic_DNA"/>
</dbReference>
<evidence type="ECO:0000313" key="1">
    <source>
        <dbReference type="EMBL" id="SEL54042.1"/>
    </source>
</evidence>